<feature type="compositionally biased region" description="Polar residues" evidence="10">
    <location>
        <begin position="243"/>
        <end position="260"/>
    </location>
</feature>
<comment type="caution">
    <text evidence="9">Lacks conserved residue(s) required for the propagation of feature annotation.</text>
</comment>
<keyword evidence="15" id="KW-1185">Reference proteome</keyword>
<feature type="compositionally biased region" description="Low complexity" evidence="10">
    <location>
        <begin position="206"/>
        <end position="224"/>
    </location>
</feature>
<feature type="domain" description="SEA" evidence="13">
    <location>
        <begin position="302"/>
        <end position="421"/>
    </location>
</feature>
<feature type="transmembrane region" description="Helical" evidence="11">
    <location>
        <begin position="490"/>
        <end position="515"/>
    </location>
</feature>
<evidence type="ECO:0000313" key="16">
    <source>
        <dbReference type="RefSeq" id="XP_029312581.1"/>
    </source>
</evidence>
<feature type="compositionally biased region" description="Polar residues" evidence="10">
    <location>
        <begin position="24"/>
        <end position="40"/>
    </location>
</feature>
<evidence type="ECO:0000256" key="3">
    <source>
        <dbReference type="ARBA" id="ARBA00022536"/>
    </source>
</evidence>
<evidence type="ECO:0000256" key="6">
    <source>
        <dbReference type="ARBA" id="ARBA00023136"/>
    </source>
</evidence>
<dbReference type="Pfam" id="PF01390">
    <property type="entry name" value="SEA"/>
    <property type="match status" value="1"/>
</dbReference>
<feature type="signal peptide" evidence="12">
    <location>
        <begin position="1"/>
        <end position="27"/>
    </location>
</feature>
<proteinExistence type="predicted"/>
<keyword evidence="5" id="KW-0677">Repeat</keyword>
<evidence type="ECO:0000256" key="12">
    <source>
        <dbReference type="SAM" id="SignalP"/>
    </source>
</evidence>
<keyword evidence="2" id="KW-1003">Cell membrane</keyword>
<feature type="region of interest" description="Disordered" evidence="10">
    <location>
        <begin position="578"/>
        <end position="667"/>
    </location>
</feature>
<keyword evidence="8" id="KW-0325">Glycoprotein</keyword>
<reference evidence="16" key="1">
    <citation type="submission" date="2025-08" db="UniProtKB">
        <authorList>
            <consortium name="RefSeq"/>
        </authorList>
    </citation>
    <scope>IDENTIFICATION</scope>
</reference>
<dbReference type="InParanoid" id="A0A6J2RQQ9"/>
<gene>
    <name evidence="16" type="primary">LOC115024860</name>
</gene>
<feature type="domain" description="EGF-like" evidence="14">
    <location>
        <begin position="260"/>
        <end position="301"/>
    </location>
</feature>
<keyword evidence="3 9" id="KW-0245">EGF-like domain</keyword>
<evidence type="ECO:0000256" key="11">
    <source>
        <dbReference type="SAM" id="Phobius"/>
    </source>
</evidence>
<keyword evidence="4 12" id="KW-0732">Signal</keyword>
<protein>
    <submittedName>
        <fullName evidence="16">Mucin-13-like</fullName>
    </submittedName>
</protein>
<comment type="subcellular location">
    <subcellularLocation>
        <location evidence="1">Cell membrane</location>
    </subcellularLocation>
</comment>
<feature type="compositionally biased region" description="Polar residues" evidence="10">
    <location>
        <begin position="578"/>
        <end position="598"/>
    </location>
</feature>
<dbReference type="InterPro" id="IPR000742">
    <property type="entry name" value="EGF"/>
</dbReference>
<evidence type="ECO:0000256" key="4">
    <source>
        <dbReference type="ARBA" id="ARBA00022729"/>
    </source>
</evidence>
<evidence type="ECO:0000256" key="8">
    <source>
        <dbReference type="ARBA" id="ARBA00023180"/>
    </source>
</evidence>
<sequence>MARELKLLYVLWLVVACLATTANPASTTVPPEATTTNPVTTPEKPDTTTAIPVVTTVPPEATTTNPVTTPEKPDTTTANPVTTPEKPDATTANPVTTPEKPDTTTANPVTTPEKPDTTTANPVTTPEKPDTTTANPVTTPEKPDTTTANPVTTPEKPDTTTANPVTTPEKPDTTTANPVTTPEKPDTTTANPVTTPEKPDATTANPVTTPEKPDTTTTNPVTTPEKPDATTANPVTTPEKPDTTTANPVTTPEKPSTTNLPGPCEKNLCGDESTCEPRVNQTYICLCLDGDDYNYESNRCESAKVFPGLLNVPGIKYVESMSQKTSPEFHNAEKAINKQMFLAFKGFPDYTGSKVLALTEAVEKGKALLTSDKGIVADVQIIYSASSVINTEIITGTIQNATTCNDCVLKGSSFEASSMCNNYGCETNSTTCKVKDGTYSCICLENHITTVFSGKICIACPNGQKADGSTKCVDCPFGYSGLNCQESWKLALIVVSSILGGLLLITLILLSLVALRSSKKSSKEDKNADFGKPYVSHPPAKAPFVNSSVAHSQAAPLHRPANGLPAFANAGVPRIPRATSNWDNGSNLEMTPSNSRQNLIPGGKNSRLYDDHDDMTPYAQARPQSNLYAQARPNNNPYAQNRPQNNPYTQSQGHSNPYMHDDAKRYN</sequence>
<dbReference type="RefSeq" id="XP_029312581.1">
    <property type="nucleotide sequence ID" value="XM_029456721.1"/>
</dbReference>
<dbReference type="AlphaFoldDB" id="A0A6J2RQQ9"/>
<evidence type="ECO:0000256" key="10">
    <source>
        <dbReference type="SAM" id="MobiDB-lite"/>
    </source>
</evidence>
<evidence type="ECO:0000313" key="15">
    <source>
        <dbReference type="Proteomes" id="UP000504630"/>
    </source>
</evidence>
<dbReference type="KEGG" id="cgob:115024860"/>
<keyword evidence="7" id="KW-1015">Disulfide bond</keyword>
<organism evidence="15 16">
    <name type="scientific">Cottoperca gobio</name>
    <name type="common">Frogmouth</name>
    <name type="synonym">Aphritis gobio</name>
    <dbReference type="NCBI Taxonomy" id="56716"/>
    <lineage>
        <taxon>Eukaryota</taxon>
        <taxon>Metazoa</taxon>
        <taxon>Chordata</taxon>
        <taxon>Craniata</taxon>
        <taxon>Vertebrata</taxon>
        <taxon>Euteleostomi</taxon>
        <taxon>Actinopterygii</taxon>
        <taxon>Neopterygii</taxon>
        <taxon>Teleostei</taxon>
        <taxon>Neoteleostei</taxon>
        <taxon>Acanthomorphata</taxon>
        <taxon>Eupercaria</taxon>
        <taxon>Perciformes</taxon>
        <taxon>Notothenioidei</taxon>
        <taxon>Bovichtidae</taxon>
        <taxon>Cottoperca</taxon>
    </lineage>
</organism>
<keyword evidence="11" id="KW-0812">Transmembrane</keyword>
<dbReference type="OrthoDB" id="8938333at2759"/>
<feature type="region of interest" description="Disordered" evidence="10">
    <location>
        <begin position="24"/>
        <end position="263"/>
    </location>
</feature>
<name>A0A6J2RQQ9_COTGO</name>
<evidence type="ECO:0000259" key="14">
    <source>
        <dbReference type="PROSITE" id="PS50026"/>
    </source>
</evidence>
<dbReference type="PROSITE" id="PS51257">
    <property type="entry name" value="PROKAR_LIPOPROTEIN"/>
    <property type="match status" value="1"/>
</dbReference>
<dbReference type="InterPro" id="IPR036364">
    <property type="entry name" value="SEA_dom_sf"/>
</dbReference>
<feature type="compositionally biased region" description="Low complexity" evidence="10">
    <location>
        <begin position="47"/>
        <end position="70"/>
    </location>
</feature>
<dbReference type="Proteomes" id="UP000504630">
    <property type="component" value="Chromosome 19"/>
</dbReference>
<dbReference type="PROSITE" id="PS50024">
    <property type="entry name" value="SEA"/>
    <property type="match status" value="1"/>
</dbReference>
<keyword evidence="6 11" id="KW-0472">Membrane</keyword>
<feature type="compositionally biased region" description="Polar residues" evidence="10">
    <location>
        <begin position="622"/>
        <end position="655"/>
    </location>
</feature>
<evidence type="ECO:0000256" key="5">
    <source>
        <dbReference type="ARBA" id="ARBA00022737"/>
    </source>
</evidence>
<evidence type="ECO:0000256" key="7">
    <source>
        <dbReference type="ARBA" id="ARBA00023157"/>
    </source>
</evidence>
<dbReference type="PANTHER" id="PTHR24037">
    <property type="entry name" value="HEART DEVELOPMENT PROTEIN WITH EGF-LIKE DOMAINS 1"/>
    <property type="match status" value="1"/>
</dbReference>
<dbReference type="GO" id="GO:0005886">
    <property type="term" value="C:plasma membrane"/>
    <property type="evidence" value="ECO:0007669"/>
    <property type="project" value="UniProtKB-SubCell"/>
</dbReference>
<evidence type="ECO:0000259" key="13">
    <source>
        <dbReference type="PROSITE" id="PS50024"/>
    </source>
</evidence>
<dbReference type="GeneID" id="115024860"/>
<dbReference type="PANTHER" id="PTHR24037:SF10">
    <property type="entry name" value="MUCIN-13"/>
    <property type="match status" value="1"/>
</dbReference>
<dbReference type="PROSITE" id="PS50026">
    <property type="entry name" value="EGF_3"/>
    <property type="match status" value="1"/>
</dbReference>
<evidence type="ECO:0000256" key="1">
    <source>
        <dbReference type="ARBA" id="ARBA00004236"/>
    </source>
</evidence>
<feature type="chain" id="PRO_5026969751" evidence="12">
    <location>
        <begin position="28"/>
        <end position="667"/>
    </location>
</feature>
<keyword evidence="11" id="KW-1133">Transmembrane helix</keyword>
<dbReference type="InterPro" id="IPR000082">
    <property type="entry name" value="SEA_dom"/>
</dbReference>
<evidence type="ECO:0000256" key="2">
    <source>
        <dbReference type="ARBA" id="ARBA00022475"/>
    </source>
</evidence>
<accession>A0A6J2RQQ9</accession>
<dbReference type="SUPFAM" id="SSF82671">
    <property type="entry name" value="SEA domain"/>
    <property type="match status" value="1"/>
</dbReference>
<evidence type="ECO:0000256" key="9">
    <source>
        <dbReference type="PROSITE-ProRule" id="PRU00076"/>
    </source>
</evidence>